<feature type="region of interest" description="Disordered" evidence="1">
    <location>
        <begin position="1"/>
        <end position="22"/>
    </location>
</feature>
<feature type="compositionally biased region" description="Basic residues" evidence="1">
    <location>
        <begin position="1"/>
        <end position="10"/>
    </location>
</feature>
<dbReference type="AlphaFoldDB" id="A0A1Y2I809"/>
<protein>
    <submittedName>
        <fullName evidence="2">Uncharacterized protein</fullName>
    </submittedName>
</protein>
<evidence type="ECO:0000313" key="3">
    <source>
        <dbReference type="Proteomes" id="UP000193067"/>
    </source>
</evidence>
<accession>A0A1Y2I809</accession>
<evidence type="ECO:0000313" key="2">
    <source>
        <dbReference type="EMBL" id="OSC97276.1"/>
    </source>
</evidence>
<feature type="compositionally biased region" description="Basic and acidic residues" evidence="1">
    <location>
        <begin position="11"/>
        <end position="20"/>
    </location>
</feature>
<dbReference type="Proteomes" id="UP000193067">
    <property type="component" value="Unassembled WGS sequence"/>
</dbReference>
<dbReference type="EMBL" id="KZ084154">
    <property type="protein sequence ID" value="OSC97276.1"/>
    <property type="molecule type" value="Genomic_DNA"/>
</dbReference>
<gene>
    <name evidence="2" type="ORF">PYCCODRAFT_1149908</name>
</gene>
<evidence type="ECO:0000256" key="1">
    <source>
        <dbReference type="SAM" id="MobiDB-lite"/>
    </source>
</evidence>
<name>A0A1Y2I809_TRAC3</name>
<keyword evidence="3" id="KW-1185">Reference proteome</keyword>
<organism evidence="2 3">
    <name type="scientific">Trametes coccinea (strain BRFM310)</name>
    <name type="common">Pycnoporus coccineus</name>
    <dbReference type="NCBI Taxonomy" id="1353009"/>
    <lineage>
        <taxon>Eukaryota</taxon>
        <taxon>Fungi</taxon>
        <taxon>Dikarya</taxon>
        <taxon>Basidiomycota</taxon>
        <taxon>Agaricomycotina</taxon>
        <taxon>Agaricomycetes</taxon>
        <taxon>Polyporales</taxon>
        <taxon>Polyporaceae</taxon>
        <taxon>Trametes</taxon>
    </lineage>
</organism>
<reference evidence="2 3" key="1">
    <citation type="journal article" date="2015" name="Biotechnol. Biofuels">
        <title>Enhanced degradation of softwood versus hardwood by the white-rot fungus Pycnoporus coccineus.</title>
        <authorList>
            <person name="Couturier M."/>
            <person name="Navarro D."/>
            <person name="Chevret D."/>
            <person name="Henrissat B."/>
            <person name="Piumi F."/>
            <person name="Ruiz-Duenas F.J."/>
            <person name="Martinez A.T."/>
            <person name="Grigoriev I.V."/>
            <person name="Riley R."/>
            <person name="Lipzen A."/>
            <person name="Berrin J.G."/>
            <person name="Master E.R."/>
            <person name="Rosso M.N."/>
        </authorList>
    </citation>
    <scope>NUCLEOTIDE SEQUENCE [LARGE SCALE GENOMIC DNA]</scope>
    <source>
        <strain evidence="2 3">BRFM310</strain>
    </source>
</reference>
<sequence>MIILSQRRRHMDSSPRRETQDASSIIVRPLTLLTTTTRPYVPVLQPPTFPRPQLAIMMSSRAVLTHEDTVPTTMIRLTTSAPKRLPKELWEHIIDHCVPPSLDLYSEKQDLRYSIFESSITFLACALTCRDWLARSLVNLYSVCIILEDYKSVDRLVEIITMRPHFAPFVRTLWVSPEAFIYPGSHLGHPVEQYIPFVRTELIHRLTNLHTIAYLGPYWWPYPAVYNLHIARYRSLKTLYLACWFRSPTEMFRLIWTLEKLQDLHLHSVQFDVYPQDSLDPTYERLRNLAIQRPRCKSLESLMINVSGCAHPKHRIPDFVRLVEYRRRSTRHSLPVRFWYLCASIGFVLRLYIAAEVVPCRYANCALDRPQACSTGDPRVF</sequence>
<proteinExistence type="predicted"/>
<dbReference type="OrthoDB" id="2755073at2759"/>